<evidence type="ECO:0000313" key="3">
    <source>
        <dbReference type="Proteomes" id="UP000028524"/>
    </source>
</evidence>
<protein>
    <submittedName>
        <fullName evidence="2">Uncharacterized protein</fullName>
    </submittedName>
</protein>
<reference evidence="2 3" key="1">
    <citation type="journal article" date="2014" name="BMC Genomics">
        <title>Comparative genome sequencing reveals chemotype-specific gene clusters in the toxigenic black mold Stachybotrys.</title>
        <authorList>
            <person name="Semeiks J."/>
            <person name="Borek D."/>
            <person name="Otwinowski Z."/>
            <person name="Grishin N.V."/>
        </authorList>
    </citation>
    <scope>NUCLEOTIDE SEQUENCE [LARGE SCALE GENOMIC DNA]</scope>
    <source>
        <strain evidence="2 3">IBT 40285</strain>
    </source>
</reference>
<dbReference type="EMBL" id="KL660803">
    <property type="protein sequence ID" value="KFA62344.1"/>
    <property type="molecule type" value="Genomic_DNA"/>
</dbReference>
<dbReference type="HOGENOM" id="CLU_1511571_0_0_1"/>
<dbReference type="Proteomes" id="UP000028524">
    <property type="component" value="Unassembled WGS sequence"/>
</dbReference>
<feature type="region of interest" description="Disordered" evidence="1">
    <location>
        <begin position="34"/>
        <end position="58"/>
    </location>
</feature>
<keyword evidence="3" id="KW-1185">Reference proteome</keyword>
<sequence length="178" mass="18823">MKESIVVLRGIVHIAATVAVLACSLSTSAPALQHYGNQQEGGPAHTSQRHPFGLPALGLGPGRAPARRVVGVMTARRASEKTPFGTMGSFPTKPGGKIHPKSHELCLVLSKVHDHGKVDMAMLALALKRRPRVATGNSTADKGRRIASARCLAIASPARQVAPYRRIIYKIVDAVTSA</sequence>
<dbReference type="PROSITE" id="PS51257">
    <property type="entry name" value="PROKAR_LIPOPROTEIN"/>
    <property type="match status" value="1"/>
</dbReference>
<dbReference type="InParanoid" id="A0A084QEF9"/>
<dbReference type="AlphaFoldDB" id="A0A084QEF9"/>
<evidence type="ECO:0000313" key="2">
    <source>
        <dbReference type="EMBL" id="KFA62344.1"/>
    </source>
</evidence>
<gene>
    <name evidence="2" type="ORF">S40285_10798</name>
</gene>
<accession>A0A084QEF9</accession>
<name>A0A084QEF9_STAC4</name>
<evidence type="ECO:0000256" key="1">
    <source>
        <dbReference type="SAM" id="MobiDB-lite"/>
    </source>
</evidence>
<proteinExistence type="predicted"/>
<organism evidence="2 3">
    <name type="scientific">Stachybotrys chlorohalonatus (strain IBT 40285)</name>
    <dbReference type="NCBI Taxonomy" id="1283841"/>
    <lineage>
        <taxon>Eukaryota</taxon>
        <taxon>Fungi</taxon>
        <taxon>Dikarya</taxon>
        <taxon>Ascomycota</taxon>
        <taxon>Pezizomycotina</taxon>
        <taxon>Sordariomycetes</taxon>
        <taxon>Hypocreomycetidae</taxon>
        <taxon>Hypocreales</taxon>
        <taxon>Stachybotryaceae</taxon>
        <taxon>Stachybotrys</taxon>
    </lineage>
</organism>